<dbReference type="Pfam" id="PF13561">
    <property type="entry name" value="adh_short_C2"/>
    <property type="match status" value="1"/>
</dbReference>
<sequence length="245" mass="24738">MRMMTGTALVTGGSRGIGAAIALRLGASGHDVAITYQSNAAAAERVVAALAAQGRRGLAIQADSADPAAIRAAVDRAAGEWGGLRVLVNSAGLFPYGPPEAVTEAELERVLAVNVKAAFIGAQQALHHMTEGGRIISIGSTIAHQVGTPGLTLYAMSKAALVGFTQGLARDLGARGITVNLVDPGSTDTELNPAGGPQAEAQRAGIALGRYGRPEELAAMVAWLASPEASYVTGARFTVDGGATA</sequence>
<evidence type="ECO:0000256" key="1">
    <source>
        <dbReference type="ARBA" id="ARBA00006484"/>
    </source>
</evidence>
<dbReference type="SMART" id="SM00822">
    <property type="entry name" value="PKS_KR"/>
    <property type="match status" value="1"/>
</dbReference>
<comment type="caution">
    <text evidence="4">The sequence shown here is derived from an EMBL/GenBank/DDBJ whole genome shotgun (WGS) entry which is preliminary data.</text>
</comment>
<keyword evidence="5" id="KW-1185">Reference proteome</keyword>
<feature type="domain" description="Ketoreductase" evidence="3">
    <location>
        <begin position="6"/>
        <end position="185"/>
    </location>
</feature>
<dbReference type="InterPro" id="IPR036291">
    <property type="entry name" value="NAD(P)-bd_dom_sf"/>
</dbReference>
<gene>
    <name evidence="4" type="ORF">HB662_09880</name>
</gene>
<protein>
    <submittedName>
        <fullName evidence="4">SDR family oxidoreductase</fullName>
    </submittedName>
</protein>
<dbReference type="SUPFAM" id="SSF51735">
    <property type="entry name" value="NAD(P)-binding Rossmann-fold domains"/>
    <property type="match status" value="1"/>
</dbReference>
<dbReference type="CDD" id="cd05233">
    <property type="entry name" value="SDR_c"/>
    <property type="match status" value="1"/>
</dbReference>
<evidence type="ECO:0000256" key="2">
    <source>
        <dbReference type="ARBA" id="ARBA00023002"/>
    </source>
</evidence>
<proteinExistence type="inferred from homology"/>
<dbReference type="Gene3D" id="3.40.50.720">
    <property type="entry name" value="NAD(P)-binding Rossmann-like Domain"/>
    <property type="match status" value="1"/>
</dbReference>
<accession>A0ABX1EYF8</accession>
<dbReference type="InterPro" id="IPR002347">
    <property type="entry name" value="SDR_fam"/>
</dbReference>
<evidence type="ECO:0000313" key="4">
    <source>
        <dbReference type="EMBL" id="NKE45088.1"/>
    </source>
</evidence>
<dbReference type="PRINTS" id="PR00080">
    <property type="entry name" value="SDRFAMILY"/>
</dbReference>
<comment type="similarity">
    <text evidence="1">Belongs to the short-chain dehydrogenases/reductases (SDR) family.</text>
</comment>
<name>A0ABX1EYF8_9PROT</name>
<dbReference type="InterPro" id="IPR057326">
    <property type="entry name" value="KR_dom"/>
</dbReference>
<evidence type="ECO:0000313" key="5">
    <source>
        <dbReference type="Proteomes" id="UP000765160"/>
    </source>
</evidence>
<dbReference type="Proteomes" id="UP000765160">
    <property type="component" value="Unassembled WGS sequence"/>
</dbReference>
<keyword evidence="2" id="KW-0560">Oxidoreductase</keyword>
<dbReference type="PANTHER" id="PTHR43639">
    <property type="entry name" value="OXIDOREDUCTASE, SHORT-CHAIN DEHYDROGENASE/REDUCTASE FAMILY (AFU_ORTHOLOGUE AFUA_5G02870)"/>
    <property type="match status" value="1"/>
</dbReference>
<reference evidence="4 5" key="1">
    <citation type="submission" date="2020-03" db="EMBL/GenBank/DDBJ databases">
        <title>Roseomonas selenitidurans sp. nov. isolated from soil.</title>
        <authorList>
            <person name="Liu H."/>
        </authorList>
    </citation>
    <scope>NUCLEOTIDE SEQUENCE [LARGE SCALE GENOMIC DNA]</scope>
    <source>
        <strain evidence="4 5">JCM 15073</strain>
    </source>
</reference>
<dbReference type="PRINTS" id="PR00081">
    <property type="entry name" value="GDHRDH"/>
</dbReference>
<evidence type="ECO:0000259" key="3">
    <source>
        <dbReference type="SMART" id="SM00822"/>
    </source>
</evidence>
<dbReference type="EMBL" id="JAAVTX010000003">
    <property type="protein sequence ID" value="NKE45088.1"/>
    <property type="molecule type" value="Genomic_DNA"/>
</dbReference>
<organism evidence="4 5">
    <name type="scientific">Falsiroseomonas frigidaquae</name>
    <dbReference type="NCBI Taxonomy" id="487318"/>
    <lineage>
        <taxon>Bacteria</taxon>
        <taxon>Pseudomonadati</taxon>
        <taxon>Pseudomonadota</taxon>
        <taxon>Alphaproteobacteria</taxon>
        <taxon>Acetobacterales</taxon>
        <taxon>Roseomonadaceae</taxon>
        <taxon>Falsiroseomonas</taxon>
    </lineage>
</organism>
<dbReference type="PANTHER" id="PTHR43639:SF1">
    <property type="entry name" value="SHORT-CHAIN DEHYDROGENASE_REDUCTASE FAMILY PROTEIN"/>
    <property type="match status" value="1"/>
</dbReference>